<keyword evidence="1" id="KW-0472">Membrane</keyword>
<feature type="transmembrane region" description="Helical" evidence="1">
    <location>
        <begin position="229"/>
        <end position="251"/>
    </location>
</feature>
<organism evidence="2 3">
    <name type="scientific">Arcicella rigui</name>
    <dbReference type="NCBI Taxonomy" id="797020"/>
    <lineage>
        <taxon>Bacteria</taxon>
        <taxon>Pseudomonadati</taxon>
        <taxon>Bacteroidota</taxon>
        <taxon>Cytophagia</taxon>
        <taxon>Cytophagales</taxon>
        <taxon>Flectobacillaceae</taxon>
        <taxon>Arcicella</taxon>
    </lineage>
</organism>
<evidence type="ECO:0000313" key="3">
    <source>
        <dbReference type="Proteomes" id="UP001302949"/>
    </source>
</evidence>
<proteinExistence type="predicted"/>
<feature type="transmembrane region" description="Helical" evidence="1">
    <location>
        <begin position="94"/>
        <end position="119"/>
    </location>
</feature>
<evidence type="ECO:0000256" key="1">
    <source>
        <dbReference type="SAM" id="Phobius"/>
    </source>
</evidence>
<comment type="caution">
    <text evidence="2">The sequence shown here is derived from an EMBL/GenBank/DDBJ whole genome shotgun (WGS) entry which is preliminary data.</text>
</comment>
<sequence>MRNSIKINFQKERDFSDIINITFQFVGENFKALLFSLLYLAGPLILLSGIFAGLLQIKALSVINNTTPTTEDTPAEVFGELLGKRTAFIFSYEYLAASVFSFLATVMVVTIVYAFIIEYQESDDSKKISIAQIWERVKSLFITTLLSFLSISIVFFGILSVFGGFIFFLVSTGSNVAVNLAISLTIILACFTTVYLGIIFLLNTPIVTFEYTGIWQAFGRANYLIQKKWWQTFSVLIIFMVINYFISLVFSFPEIILTAVNAVGLKYDFEIGQTISVIATTVLSALGRIVVSSLTYLAITFQYFSLVEGKEGNSLKSQISAIGQKNRPQNDDEESF</sequence>
<feature type="transmembrane region" description="Helical" evidence="1">
    <location>
        <begin position="32"/>
        <end position="55"/>
    </location>
</feature>
<dbReference type="PANTHER" id="PTHR33133">
    <property type="entry name" value="OS08G0107100 PROTEIN-RELATED"/>
    <property type="match status" value="1"/>
</dbReference>
<evidence type="ECO:0000313" key="2">
    <source>
        <dbReference type="EMBL" id="MEA5140096.1"/>
    </source>
</evidence>
<reference evidence="2 3" key="1">
    <citation type="submission" date="2023-12" db="EMBL/GenBank/DDBJ databases">
        <title>Novel species of the genus Arcicella isolated from rivers.</title>
        <authorList>
            <person name="Lu H."/>
        </authorList>
    </citation>
    <scope>NUCLEOTIDE SEQUENCE [LARGE SCALE GENOMIC DNA]</scope>
    <source>
        <strain evidence="2 3">KCTC 23307</strain>
    </source>
</reference>
<feature type="transmembrane region" description="Helical" evidence="1">
    <location>
        <begin position="140"/>
        <end position="170"/>
    </location>
</feature>
<feature type="transmembrane region" description="Helical" evidence="1">
    <location>
        <begin position="271"/>
        <end position="291"/>
    </location>
</feature>
<protein>
    <recommendedName>
        <fullName evidence="4">Glycerophosphoryl diester phosphodiesterase membrane domain-containing protein</fullName>
    </recommendedName>
</protein>
<name>A0ABU5QB91_9BACT</name>
<dbReference type="RefSeq" id="WP_323297254.1">
    <property type="nucleotide sequence ID" value="NZ_JAYFUM010000015.1"/>
</dbReference>
<keyword evidence="1" id="KW-1133">Transmembrane helix</keyword>
<accession>A0ABU5QB91</accession>
<dbReference type="Proteomes" id="UP001302949">
    <property type="component" value="Unassembled WGS sequence"/>
</dbReference>
<evidence type="ECO:0008006" key="4">
    <source>
        <dbReference type="Google" id="ProtNLM"/>
    </source>
</evidence>
<dbReference type="PANTHER" id="PTHR33133:SF1">
    <property type="entry name" value="EXPRESSED PROTEIN-RELATED"/>
    <property type="match status" value="1"/>
</dbReference>
<feature type="transmembrane region" description="Helical" evidence="1">
    <location>
        <begin position="176"/>
        <end position="202"/>
    </location>
</feature>
<dbReference type="EMBL" id="JAYFUM010000015">
    <property type="protein sequence ID" value="MEA5140096.1"/>
    <property type="molecule type" value="Genomic_DNA"/>
</dbReference>
<keyword evidence="3" id="KW-1185">Reference proteome</keyword>
<gene>
    <name evidence="2" type="ORF">VB248_13170</name>
</gene>
<keyword evidence="1" id="KW-0812">Transmembrane</keyword>